<reference evidence="3 4" key="1">
    <citation type="submission" date="2016-10" db="EMBL/GenBank/DDBJ databases">
        <authorList>
            <person name="de Groot N.N."/>
        </authorList>
    </citation>
    <scope>NUCLEOTIDE SEQUENCE [LARGE SCALE GENOMIC DNA]</scope>
    <source>
        <strain evidence="3 4">CGMCC 1.7054</strain>
    </source>
</reference>
<keyword evidence="2" id="KW-1133">Transmembrane helix</keyword>
<keyword evidence="2" id="KW-0472">Membrane</keyword>
<dbReference type="AlphaFoldDB" id="A0A1I7MLN8"/>
<dbReference type="Proteomes" id="UP000198881">
    <property type="component" value="Unassembled WGS sequence"/>
</dbReference>
<gene>
    <name evidence="3" type="ORF">SAMN04487966_10543</name>
</gene>
<accession>A0A1I7MLN8</accession>
<evidence type="ECO:0000313" key="4">
    <source>
        <dbReference type="Proteomes" id="UP000198881"/>
    </source>
</evidence>
<proteinExistence type="predicted"/>
<keyword evidence="2" id="KW-0812">Transmembrane</keyword>
<evidence type="ECO:0008006" key="5">
    <source>
        <dbReference type="Google" id="ProtNLM"/>
    </source>
</evidence>
<sequence>MTSTPQAPADPAPDNGLANRYGRPPSSGPSFPARWGKWIAAGALAVAVSLAVWFTAATNGQTLDWKDVGYNIKSPTQASVTFQLTKDYEDTVECAIQVLSENYAVVGWRTITIGPETPSAENTPSDKTKYYDVDLRTDALGVTGGVNSCWIPDPA</sequence>
<dbReference type="STRING" id="574650.SAMN04487966_10543"/>
<keyword evidence="4" id="KW-1185">Reference proteome</keyword>
<feature type="region of interest" description="Disordered" evidence="1">
    <location>
        <begin position="1"/>
        <end position="28"/>
    </location>
</feature>
<dbReference type="RefSeq" id="WP_091696813.1">
    <property type="nucleotide sequence ID" value="NZ_FPCG01000005.1"/>
</dbReference>
<dbReference type="Pfam" id="PF14155">
    <property type="entry name" value="DUF4307"/>
    <property type="match status" value="1"/>
</dbReference>
<name>A0A1I7MLN8_9MICC</name>
<evidence type="ECO:0000256" key="1">
    <source>
        <dbReference type="SAM" id="MobiDB-lite"/>
    </source>
</evidence>
<protein>
    <recommendedName>
        <fullName evidence="5">DUF4307 domain-containing protein</fullName>
    </recommendedName>
</protein>
<organism evidence="3 4">
    <name type="scientific">Micrococcus terreus</name>
    <dbReference type="NCBI Taxonomy" id="574650"/>
    <lineage>
        <taxon>Bacteria</taxon>
        <taxon>Bacillati</taxon>
        <taxon>Actinomycetota</taxon>
        <taxon>Actinomycetes</taxon>
        <taxon>Micrococcales</taxon>
        <taxon>Micrococcaceae</taxon>
        <taxon>Micrococcus</taxon>
    </lineage>
</organism>
<feature type="transmembrane region" description="Helical" evidence="2">
    <location>
        <begin position="35"/>
        <end position="56"/>
    </location>
</feature>
<dbReference type="InterPro" id="IPR025443">
    <property type="entry name" value="DUF4307"/>
</dbReference>
<evidence type="ECO:0000256" key="2">
    <source>
        <dbReference type="SAM" id="Phobius"/>
    </source>
</evidence>
<evidence type="ECO:0000313" key="3">
    <source>
        <dbReference type="EMBL" id="SFV22841.1"/>
    </source>
</evidence>
<dbReference type="OrthoDB" id="4793644at2"/>
<dbReference type="EMBL" id="FPCG01000005">
    <property type="protein sequence ID" value="SFV22841.1"/>
    <property type="molecule type" value="Genomic_DNA"/>
</dbReference>